<dbReference type="EC" id="2.7.7.87" evidence="3"/>
<evidence type="ECO:0000256" key="13">
    <source>
        <dbReference type="SAM" id="MobiDB-lite"/>
    </source>
</evidence>
<feature type="region of interest" description="Disordered" evidence="13">
    <location>
        <begin position="848"/>
        <end position="881"/>
    </location>
</feature>
<dbReference type="PANTHER" id="PTHR17490">
    <property type="entry name" value="SUA5"/>
    <property type="match status" value="1"/>
</dbReference>
<dbReference type="InterPro" id="IPR050156">
    <property type="entry name" value="TC-AMP_synthase_SUA5"/>
</dbReference>
<comment type="caution">
    <text evidence="15">The sequence shown here is derived from an EMBL/GenBank/DDBJ whole genome shotgun (WGS) entry which is preliminary data.</text>
</comment>
<name>A0AAD9PJT6_9APIC</name>
<comment type="catalytic activity">
    <reaction evidence="12">
        <text>L-threonine + hydrogencarbonate + ATP = L-threonylcarbamoyladenylate + diphosphate + H2O</text>
        <dbReference type="Rhea" id="RHEA:36407"/>
        <dbReference type="ChEBI" id="CHEBI:15377"/>
        <dbReference type="ChEBI" id="CHEBI:17544"/>
        <dbReference type="ChEBI" id="CHEBI:30616"/>
        <dbReference type="ChEBI" id="CHEBI:33019"/>
        <dbReference type="ChEBI" id="CHEBI:57926"/>
        <dbReference type="ChEBI" id="CHEBI:73682"/>
        <dbReference type="EC" id="2.7.7.87"/>
    </reaction>
</comment>
<evidence type="ECO:0000256" key="6">
    <source>
        <dbReference type="ARBA" id="ARBA00022679"/>
    </source>
</evidence>
<evidence type="ECO:0000256" key="3">
    <source>
        <dbReference type="ARBA" id="ARBA00012584"/>
    </source>
</evidence>
<protein>
    <recommendedName>
        <fullName evidence="4">Threonylcarbamoyl-AMP synthase</fullName>
        <ecNumber evidence="3">2.7.7.87</ecNumber>
    </recommendedName>
    <alternativeName>
        <fullName evidence="11">L-threonylcarbamoyladenylate synthase</fullName>
    </alternativeName>
</protein>
<keyword evidence="6" id="KW-0808">Transferase</keyword>
<dbReference type="RefSeq" id="XP_067803004.1">
    <property type="nucleotide sequence ID" value="XM_067947782.1"/>
</dbReference>
<dbReference type="KEGG" id="bdw:94337059"/>
<dbReference type="GeneID" id="94337059"/>
<proteinExistence type="inferred from homology"/>
<dbReference type="InterPro" id="IPR006070">
    <property type="entry name" value="Sua5-like_dom"/>
</dbReference>
<dbReference type="Proteomes" id="UP001214638">
    <property type="component" value="Unassembled WGS sequence"/>
</dbReference>
<comment type="similarity">
    <text evidence="2">Belongs to the SUA5 family.</text>
</comment>
<evidence type="ECO:0000256" key="4">
    <source>
        <dbReference type="ARBA" id="ARBA00015492"/>
    </source>
</evidence>
<dbReference type="GO" id="GO:0005524">
    <property type="term" value="F:ATP binding"/>
    <property type="evidence" value="ECO:0007669"/>
    <property type="project" value="UniProtKB-KW"/>
</dbReference>
<evidence type="ECO:0000256" key="11">
    <source>
        <dbReference type="ARBA" id="ARBA00029774"/>
    </source>
</evidence>
<keyword evidence="7" id="KW-0819">tRNA processing</keyword>
<accession>A0AAD9PJT6</accession>
<dbReference type="PROSITE" id="PS51163">
    <property type="entry name" value="YRDC"/>
    <property type="match status" value="1"/>
</dbReference>
<sequence>MSFFEISPKLKKGVIHLRLCIKHVNKKTQVLYDNDKDELQLTFNASRLIVKPLYSISSIPSSHVGIHSVNYKLNVLKCVGDGDELWFDHELKEDQREISPCGNITYQCIDPTVDLWSSYSFKCSHLIVLRSQTLSIACQHSSLGLLLHWRIGIEFSNTLKAIDLDLATFSIDAQISGINKLHTIAIACKQCKTNVMILENYKTIALPSLIYTKGCGSTYCEECENSLQPYNIKFIFKKNLVYLDEDTLRIYNKETIDRTLCKDCKFKIATVEDKFLLFEKSRISILNDIGDIFWHHSEYCEEIDSLLSQSGIKFMIACNEYKDAIEIVKGTREPNVYLFFNCSIVCVTKVLWRLVEKPHDTIAKPLVVSLKENKLQVLEKIKQHLINEKLIGLPTETVYGLAANGFSENAVRSIFEVKERPFNDPVILHVPTFLHALYSIFDASVFEAYIILKLAVNFSPGPLSIAARGKSTISKLISAQTGFPAARCPSHPDAQEILQYVDLPLAAPSANKFCHISPTCAQHVLDEFPNVDVIIVDGDICNVGIESTVVKIEPVDYPEDRFDDFIKISPFEKNTPISKIISMLENDEKFIQQIKKGADIPRTISIVRKGKVLESEIRKIFSDEIFNKVNIECMQMVVKENQVCVAPGMLLKHYSPNVATFLVARDVNKVNAEFLNTQDIVLIDFGGDFKNEAYKFLHWINVPRDDHAVAQKLYATLRLAEKVAIEKSTFEKSAKIAISYNQTNSDLSVTIADRLFRSAAGKGGNPNNYPKSMGDKSNQEDILKQLAQSLGLDEVPDDQQEVIEPVVKNKRYVKNLSSIPSRLGKQAQLKGEKDEKLKHALLYKSRKFKKSSPFKKDSDHTHESSSSDEEPTRLELITGSK</sequence>
<keyword evidence="10" id="KW-0067">ATP-binding</keyword>
<evidence type="ECO:0000256" key="10">
    <source>
        <dbReference type="ARBA" id="ARBA00022840"/>
    </source>
</evidence>
<evidence type="ECO:0000259" key="14">
    <source>
        <dbReference type="PROSITE" id="PS51163"/>
    </source>
</evidence>
<keyword evidence="16" id="KW-1185">Reference proteome</keyword>
<keyword evidence="5" id="KW-0963">Cytoplasm</keyword>
<feature type="domain" description="YrdC-like" evidence="14">
    <location>
        <begin position="375"/>
        <end position="565"/>
    </location>
</feature>
<evidence type="ECO:0000256" key="5">
    <source>
        <dbReference type="ARBA" id="ARBA00022490"/>
    </source>
</evidence>
<dbReference type="GO" id="GO:0006450">
    <property type="term" value="P:regulation of translational fidelity"/>
    <property type="evidence" value="ECO:0007669"/>
    <property type="project" value="TreeGrafter"/>
</dbReference>
<dbReference type="Gene3D" id="3.40.50.11030">
    <property type="entry name" value="Threonylcarbamoyl-AMP synthase, C-terminal domain"/>
    <property type="match status" value="1"/>
</dbReference>
<evidence type="ECO:0000313" key="16">
    <source>
        <dbReference type="Proteomes" id="UP001214638"/>
    </source>
</evidence>
<dbReference type="InterPro" id="IPR017945">
    <property type="entry name" value="DHBP_synth_RibB-like_a/b_dom"/>
</dbReference>
<dbReference type="SUPFAM" id="SSF55821">
    <property type="entry name" value="YrdC/RibB"/>
    <property type="match status" value="1"/>
</dbReference>
<feature type="compositionally biased region" description="Basic and acidic residues" evidence="13">
    <location>
        <begin position="854"/>
        <end position="873"/>
    </location>
</feature>
<evidence type="ECO:0000256" key="12">
    <source>
        <dbReference type="ARBA" id="ARBA00048366"/>
    </source>
</evidence>
<dbReference type="PANTHER" id="PTHR17490:SF16">
    <property type="entry name" value="THREONYLCARBAMOYL-AMP SYNTHASE"/>
    <property type="match status" value="1"/>
</dbReference>
<dbReference type="AlphaFoldDB" id="A0AAD9PJT6"/>
<dbReference type="Gene3D" id="3.90.870.10">
    <property type="entry name" value="DHBP synthase"/>
    <property type="match status" value="1"/>
</dbReference>
<comment type="subcellular location">
    <subcellularLocation>
        <location evidence="1">Cytoplasm</location>
    </subcellularLocation>
</comment>
<evidence type="ECO:0000256" key="2">
    <source>
        <dbReference type="ARBA" id="ARBA00007663"/>
    </source>
</evidence>
<gene>
    <name evidence="15" type="ORF">BdWA1_002762</name>
</gene>
<evidence type="ECO:0000256" key="8">
    <source>
        <dbReference type="ARBA" id="ARBA00022695"/>
    </source>
</evidence>
<keyword evidence="9" id="KW-0547">Nucleotide-binding</keyword>
<dbReference type="GO" id="GO:0061710">
    <property type="term" value="F:L-threonylcarbamoyladenylate synthase"/>
    <property type="evidence" value="ECO:0007669"/>
    <property type="project" value="UniProtKB-EC"/>
</dbReference>
<evidence type="ECO:0000256" key="7">
    <source>
        <dbReference type="ARBA" id="ARBA00022694"/>
    </source>
</evidence>
<dbReference type="InterPro" id="IPR005145">
    <property type="entry name" value="Sua5_C"/>
</dbReference>
<keyword evidence="8" id="KW-0548">Nucleotidyltransferase</keyword>
<dbReference type="Pfam" id="PF03481">
    <property type="entry name" value="Sua5_C"/>
    <property type="match status" value="1"/>
</dbReference>
<dbReference type="EMBL" id="JALLKP010000003">
    <property type="protein sequence ID" value="KAK2196162.1"/>
    <property type="molecule type" value="Genomic_DNA"/>
</dbReference>
<evidence type="ECO:0000256" key="9">
    <source>
        <dbReference type="ARBA" id="ARBA00022741"/>
    </source>
</evidence>
<dbReference type="GO" id="GO:0008033">
    <property type="term" value="P:tRNA processing"/>
    <property type="evidence" value="ECO:0007669"/>
    <property type="project" value="UniProtKB-KW"/>
</dbReference>
<dbReference type="InterPro" id="IPR038385">
    <property type="entry name" value="Sua5/YwlC_C"/>
</dbReference>
<organism evidence="15 16">
    <name type="scientific">Babesia duncani</name>
    <dbReference type="NCBI Taxonomy" id="323732"/>
    <lineage>
        <taxon>Eukaryota</taxon>
        <taxon>Sar</taxon>
        <taxon>Alveolata</taxon>
        <taxon>Apicomplexa</taxon>
        <taxon>Aconoidasida</taxon>
        <taxon>Piroplasmida</taxon>
        <taxon>Babesiidae</taxon>
        <taxon>Babesia</taxon>
    </lineage>
</organism>
<dbReference type="Pfam" id="PF01300">
    <property type="entry name" value="Sua5_yciO_yrdC"/>
    <property type="match status" value="1"/>
</dbReference>
<dbReference type="GO" id="GO:0000049">
    <property type="term" value="F:tRNA binding"/>
    <property type="evidence" value="ECO:0007669"/>
    <property type="project" value="TreeGrafter"/>
</dbReference>
<evidence type="ECO:0000313" key="15">
    <source>
        <dbReference type="EMBL" id="KAK2196162.1"/>
    </source>
</evidence>
<dbReference type="GO" id="GO:0005737">
    <property type="term" value="C:cytoplasm"/>
    <property type="evidence" value="ECO:0007669"/>
    <property type="project" value="UniProtKB-SubCell"/>
</dbReference>
<reference evidence="15" key="1">
    <citation type="journal article" date="2023" name="Nat. Microbiol.">
        <title>Babesia duncani multi-omics identifies virulence factors and drug targets.</title>
        <authorList>
            <person name="Singh P."/>
            <person name="Lonardi S."/>
            <person name="Liang Q."/>
            <person name="Vydyam P."/>
            <person name="Khabirova E."/>
            <person name="Fang T."/>
            <person name="Gihaz S."/>
            <person name="Thekkiniath J."/>
            <person name="Munshi M."/>
            <person name="Abel S."/>
            <person name="Ciampossin L."/>
            <person name="Batugedara G."/>
            <person name="Gupta M."/>
            <person name="Lu X.M."/>
            <person name="Lenz T."/>
            <person name="Chakravarty S."/>
            <person name="Cornillot E."/>
            <person name="Hu Y."/>
            <person name="Ma W."/>
            <person name="Gonzalez L.M."/>
            <person name="Sanchez S."/>
            <person name="Estrada K."/>
            <person name="Sanchez-Flores A."/>
            <person name="Montero E."/>
            <person name="Harb O.S."/>
            <person name="Le Roch K.G."/>
            <person name="Mamoun C.B."/>
        </authorList>
    </citation>
    <scope>NUCLEOTIDE SEQUENCE</scope>
    <source>
        <strain evidence="15">WA1</strain>
    </source>
</reference>
<evidence type="ECO:0000256" key="1">
    <source>
        <dbReference type="ARBA" id="ARBA00004496"/>
    </source>
</evidence>
<dbReference type="GO" id="GO:0003725">
    <property type="term" value="F:double-stranded RNA binding"/>
    <property type="evidence" value="ECO:0007669"/>
    <property type="project" value="InterPro"/>
</dbReference>